<organism evidence="2 3">
    <name type="scientific">Rhizobium oryzicola</name>
    <dbReference type="NCBI Taxonomy" id="1232668"/>
    <lineage>
        <taxon>Bacteria</taxon>
        <taxon>Pseudomonadati</taxon>
        <taxon>Pseudomonadota</taxon>
        <taxon>Alphaproteobacteria</taxon>
        <taxon>Hyphomicrobiales</taxon>
        <taxon>Rhizobiaceae</taxon>
        <taxon>Rhizobium/Agrobacterium group</taxon>
        <taxon>Rhizobium</taxon>
    </lineage>
</organism>
<evidence type="ECO:0000313" key="3">
    <source>
        <dbReference type="Proteomes" id="UP001169006"/>
    </source>
</evidence>
<feature type="transmembrane region" description="Helical" evidence="1">
    <location>
        <begin position="25"/>
        <end position="42"/>
    </location>
</feature>
<evidence type="ECO:0000256" key="1">
    <source>
        <dbReference type="SAM" id="Phobius"/>
    </source>
</evidence>
<keyword evidence="1" id="KW-0812">Transmembrane</keyword>
<protein>
    <recommendedName>
        <fullName evidence="4">DUF3592 domain-containing protein</fullName>
    </recommendedName>
</protein>
<sequence length="367" mass="40399">MLPPTLNLPNRPFSFSRSVISAPKAFFWSTPVILALAIFIVLSQGPGLLRDYQISQSPLPLDDGDIDNGRCTTRKFVFTDCEAQLRYSYQGQSYSSHVEVMFVDFHMGDYETGIVIASDHPELATMSLGLDKLWNRIITFSTLCVLLLGSSLAMLFLGLRIWRVKGQLGHPALLTPIPVEISSVQNKKGRLFITYSDKIADGKTKRTAYTHMREGEEPIIIGENGGKPVAMAVRHGSTALPVLLDRQLRRIDLTDQERTAALAPLASLVGNANSSDLAPPPAVKSGSLWGGIKTFLGLMLLLVVGITGFWLWYVLASPTQFQKPGMDINNAMPQPLNEWGCAQLKKRFGDGPAPYGCTASDFRSWKQ</sequence>
<reference evidence="2" key="1">
    <citation type="journal article" date="2015" name="Int. J. Syst. Evol. Microbiol.">
        <title>Rhizobium oryzicola sp. nov., potential plant-growth-promoting endophytic bacteria isolated from rice roots.</title>
        <authorList>
            <person name="Zhang X.X."/>
            <person name="Gao J.S."/>
            <person name="Cao Y.H."/>
            <person name="Sheirdil R.A."/>
            <person name="Wang X.C."/>
            <person name="Zhang L."/>
        </authorList>
    </citation>
    <scope>NUCLEOTIDE SEQUENCE</scope>
    <source>
        <strain evidence="2">05753</strain>
    </source>
</reference>
<dbReference type="RefSeq" id="WP_302078649.1">
    <property type="nucleotide sequence ID" value="NZ_JAUKWQ010000008.1"/>
</dbReference>
<reference evidence="2" key="2">
    <citation type="submission" date="2023-07" db="EMBL/GenBank/DDBJ databases">
        <authorList>
            <person name="Sun H."/>
        </authorList>
    </citation>
    <scope>NUCLEOTIDE SEQUENCE</scope>
    <source>
        <strain evidence="2">05753</strain>
    </source>
</reference>
<evidence type="ECO:0000313" key="2">
    <source>
        <dbReference type="EMBL" id="MDO1584411.1"/>
    </source>
</evidence>
<comment type="caution">
    <text evidence="2">The sequence shown here is derived from an EMBL/GenBank/DDBJ whole genome shotgun (WGS) entry which is preliminary data.</text>
</comment>
<dbReference type="EMBL" id="JAUKWQ010000008">
    <property type="protein sequence ID" value="MDO1584411.1"/>
    <property type="molecule type" value="Genomic_DNA"/>
</dbReference>
<name>A0ABT8T189_9HYPH</name>
<proteinExistence type="predicted"/>
<feature type="transmembrane region" description="Helical" evidence="1">
    <location>
        <begin position="294"/>
        <end position="315"/>
    </location>
</feature>
<feature type="transmembrane region" description="Helical" evidence="1">
    <location>
        <begin position="137"/>
        <end position="159"/>
    </location>
</feature>
<keyword evidence="1" id="KW-1133">Transmembrane helix</keyword>
<dbReference type="Proteomes" id="UP001169006">
    <property type="component" value="Unassembled WGS sequence"/>
</dbReference>
<evidence type="ECO:0008006" key="4">
    <source>
        <dbReference type="Google" id="ProtNLM"/>
    </source>
</evidence>
<accession>A0ABT8T189</accession>
<gene>
    <name evidence="2" type="ORF">Q2T52_20180</name>
</gene>
<keyword evidence="3" id="KW-1185">Reference proteome</keyword>
<keyword evidence="1" id="KW-0472">Membrane</keyword>